<gene>
    <name evidence="3" type="ORF">P5G51_014285</name>
</gene>
<organism evidence="3 4">
    <name type="scientific">Tigheibacillus jepli</name>
    <dbReference type="NCBI Taxonomy" id="3035914"/>
    <lineage>
        <taxon>Bacteria</taxon>
        <taxon>Bacillati</taxon>
        <taxon>Bacillota</taxon>
        <taxon>Bacilli</taxon>
        <taxon>Bacillales</taxon>
        <taxon>Bacillaceae</taxon>
        <taxon>Tigheibacillus</taxon>
    </lineage>
</organism>
<feature type="transmembrane region" description="Helical" evidence="2">
    <location>
        <begin position="16"/>
        <end position="38"/>
    </location>
</feature>
<reference evidence="3 4" key="1">
    <citation type="submission" date="2023-10" db="EMBL/GenBank/DDBJ databases">
        <title>179-bfca-hs.</title>
        <authorList>
            <person name="Miliotis G."/>
            <person name="Sengupta P."/>
            <person name="Hameed A."/>
            <person name="Chuvochina M."/>
            <person name="Mcdonagh F."/>
            <person name="Simpson A.C."/>
            <person name="Singh N.K."/>
            <person name="Rekha P.D."/>
            <person name="Raman K."/>
            <person name="Hugenholtz P."/>
            <person name="Venkateswaran K."/>
        </authorList>
    </citation>
    <scope>NUCLEOTIDE SEQUENCE [LARGE SCALE GENOMIC DNA]</scope>
    <source>
        <strain evidence="3 4">179-BFC-A-HS</strain>
    </source>
</reference>
<comment type="caution">
    <text evidence="3">The sequence shown here is derived from an EMBL/GenBank/DDBJ whole genome shotgun (WGS) entry which is preliminary data.</text>
</comment>
<keyword evidence="4" id="KW-1185">Reference proteome</keyword>
<evidence type="ECO:0000256" key="1">
    <source>
        <dbReference type="SAM" id="MobiDB-lite"/>
    </source>
</evidence>
<keyword evidence="2" id="KW-0812">Transmembrane</keyword>
<feature type="compositionally biased region" description="Polar residues" evidence="1">
    <location>
        <begin position="80"/>
        <end position="107"/>
    </location>
</feature>
<feature type="compositionally biased region" description="Basic and acidic residues" evidence="1">
    <location>
        <begin position="67"/>
        <end position="78"/>
    </location>
</feature>
<evidence type="ECO:0000313" key="4">
    <source>
        <dbReference type="Proteomes" id="UP001228376"/>
    </source>
</evidence>
<dbReference type="Proteomes" id="UP001228376">
    <property type="component" value="Unassembled WGS sequence"/>
</dbReference>
<evidence type="ECO:0000256" key="2">
    <source>
        <dbReference type="SAM" id="Phobius"/>
    </source>
</evidence>
<evidence type="ECO:0000313" key="3">
    <source>
        <dbReference type="EMBL" id="MDY0406401.1"/>
    </source>
</evidence>
<name>A0ABU5CJ75_9BACI</name>
<keyword evidence="2" id="KW-1133">Transmembrane helix</keyword>
<accession>A0ABU5CJ75</accession>
<dbReference type="EMBL" id="JAROCA020000001">
    <property type="protein sequence ID" value="MDY0406401.1"/>
    <property type="molecule type" value="Genomic_DNA"/>
</dbReference>
<keyword evidence="2" id="KW-0472">Membrane</keyword>
<feature type="region of interest" description="Disordered" evidence="1">
    <location>
        <begin position="67"/>
        <end position="179"/>
    </location>
</feature>
<feature type="compositionally biased region" description="Basic and acidic residues" evidence="1">
    <location>
        <begin position="124"/>
        <end position="135"/>
    </location>
</feature>
<proteinExistence type="predicted"/>
<dbReference type="RefSeq" id="WP_306068013.1">
    <property type="nucleotide sequence ID" value="NZ_JAROCA020000001.1"/>
</dbReference>
<protein>
    <submittedName>
        <fullName evidence="3">Uncharacterized protein</fullName>
    </submittedName>
</protein>
<sequence length="179" mass="20071">MLQRKRFNTKNNNSRIFLVIIGKMFAAGYLFLIGAVMLQAPVSASFSATTNVEVTIQAAYTQENKEVEEAKKEEKEQSEATVRQQVNNDQADVQTKQQPSDKNISEQSGEKASPENPSDNGEDQVDKTKKQHDVINQKSQQKQNKSESDEECKETNREKSQRVAPCQTEESADSVKASK</sequence>